<evidence type="ECO:0000313" key="9">
    <source>
        <dbReference type="Proteomes" id="UP000250136"/>
    </source>
</evidence>
<feature type="transmembrane region" description="Helical" evidence="6">
    <location>
        <begin position="99"/>
        <end position="120"/>
    </location>
</feature>
<keyword evidence="4 6" id="KW-1133">Transmembrane helix</keyword>
<proteinExistence type="predicted"/>
<keyword evidence="9" id="KW-1185">Reference proteome</keyword>
<dbReference type="Proteomes" id="UP000250136">
    <property type="component" value="Chromosome"/>
</dbReference>
<evidence type="ECO:0000256" key="1">
    <source>
        <dbReference type="ARBA" id="ARBA00004162"/>
    </source>
</evidence>
<dbReference type="PANTHER" id="PTHR33885:SF3">
    <property type="entry name" value="PHAGE SHOCK PROTEIN C"/>
    <property type="match status" value="1"/>
</dbReference>
<comment type="subcellular location">
    <subcellularLocation>
        <location evidence="1">Cell membrane</location>
        <topology evidence="1">Single-pass membrane protein</topology>
    </subcellularLocation>
</comment>
<keyword evidence="3 6" id="KW-0812">Transmembrane</keyword>
<feature type="transmembrane region" description="Helical" evidence="6">
    <location>
        <begin position="126"/>
        <end position="143"/>
    </location>
</feature>
<protein>
    <submittedName>
        <fullName evidence="8">Transcriptional regulator</fullName>
    </submittedName>
</protein>
<dbReference type="Pfam" id="PF04024">
    <property type="entry name" value="PspC"/>
    <property type="match status" value="1"/>
</dbReference>
<evidence type="ECO:0000313" key="8">
    <source>
        <dbReference type="EMBL" id="ASJ13562.1"/>
    </source>
</evidence>
<dbReference type="KEGG" id="ttd:A3L14_09650"/>
<dbReference type="InterPro" id="IPR052027">
    <property type="entry name" value="PspC"/>
</dbReference>
<gene>
    <name evidence="8" type="ORF">A3L14_09650</name>
</gene>
<accession>A0A2Z2N1V6</accession>
<keyword evidence="2" id="KW-1003">Cell membrane</keyword>
<name>A0A2Z2N1V6_9EURY</name>
<organism evidence="8 9">
    <name type="scientific">Thermococcus thioreducens</name>
    <dbReference type="NCBI Taxonomy" id="277988"/>
    <lineage>
        <taxon>Archaea</taxon>
        <taxon>Methanobacteriati</taxon>
        <taxon>Methanobacteriota</taxon>
        <taxon>Thermococci</taxon>
        <taxon>Thermococcales</taxon>
        <taxon>Thermococcaceae</taxon>
        <taxon>Thermococcus</taxon>
    </lineage>
</organism>
<evidence type="ECO:0000256" key="2">
    <source>
        <dbReference type="ARBA" id="ARBA00022475"/>
    </source>
</evidence>
<dbReference type="PANTHER" id="PTHR33885">
    <property type="entry name" value="PHAGE SHOCK PROTEIN C"/>
    <property type="match status" value="1"/>
</dbReference>
<reference evidence="8 9" key="1">
    <citation type="submission" date="2016-04" db="EMBL/GenBank/DDBJ databases">
        <title>Complete genome sequence of Thermococcus thioreducens type strain OGL-20P.</title>
        <authorList>
            <person name="Oger P.M."/>
        </authorList>
    </citation>
    <scope>NUCLEOTIDE SEQUENCE [LARGE SCALE GENOMIC DNA]</scope>
    <source>
        <strain evidence="8 9">OGL-20P</strain>
    </source>
</reference>
<keyword evidence="5 6" id="KW-0472">Membrane</keyword>
<dbReference type="AlphaFoldDB" id="A0A2Z2N1V6"/>
<evidence type="ECO:0000256" key="3">
    <source>
        <dbReference type="ARBA" id="ARBA00022692"/>
    </source>
</evidence>
<evidence type="ECO:0000259" key="7">
    <source>
        <dbReference type="Pfam" id="PF04024"/>
    </source>
</evidence>
<feature type="transmembrane region" description="Helical" evidence="6">
    <location>
        <begin position="37"/>
        <end position="61"/>
    </location>
</feature>
<dbReference type="EMBL" id="CP015105">
    <property type="protein sequence ID" value="ASJ13562.1"/>
    <property type="molecule type" value="Genomic_DNA"/>
</dbReference>
<dbReference type="InterPro" id="IPR007168">
    <property type="entry name" value="Phageshock_PspC_N"/>
</dbReference>
<evidence type="ECO:0000256" key="5">
    <source>
        <dbReference type="ARBA" id="ARBA00023136"/>
    </source>
</evidence>
<feature type="domain" description="Phage shock protein PspC N-terminal" evidence="7">
    <location>
        <begin position="6"/>
        <end position="64"/>
    </location>
</feature>
<evidence type="ECO:0000256" key="4">
    <source>
        <dbReference type="ARBA" id="ARBA00022989"/>
    </source>
</evidence>
<sequence>MKKMAKKLVRSKKDRMFLGVLGGIAEPLNVDPTLVRLIFVVLLVFNPAAMTLLYFLAALVIPEEEREEEKSLSERIEELIGETGERLEDVISGNENYKAVALLLILLGAILLAGPFMPFLLPAIDFRTLLAVVFLVIGIILLLRGE</sequence>
<dbReference type="GO" id="GO:0005886">
    <property type="term" value="C:plasma membrane"/>
    <property type="evidence" value="ECO:0007669"/>
    <property type="project" value="UniProtKB-SubCell"/>
</dbReference>
<evidence type="ECO:0000256" key="6">
    <source>
        <dbReference type="SAM" id="Phobius"/>
    </source>
</evidence>